<evidence type="ECO:0000256" key="3">
    <source>
        <dbReference type="SAM" id="MobiDB-lite"/>
    </source>
</evidence>
<feature type="domain" description="NTF2" evidence="5">
    <location>
        <begin position="37"/>
        <end position="153"/>
    </location>
</feature>
<evidence type="ECO:0000313" key="7">
    <source>
        <dbReference type="Proteomes" id="UP001189624"/>
    </source>
</evidence>
<dbReference type="GO" id="GO:0003729">
    <property type="term" value="F:mRNA binding"/>
    <property type="evidence" value="ECO:0007669"/>
    <property type="project" value="TreeGrafter"/>
</dbReference>
<gene>
    <name evidence="6" type="ORF">AYBTSS11_LOCUS9302</name>
</gene>
<sequence>DLTQLNRLHFHQTIFSEPFIAPSEMAVSDGSPTPQMVGNAFVEQYYSILHQEPDQVHRFYHESSVLSRPEEDGSMTMVTTTVEINKKILSLDYTSFRVEILSADAQPSHKDGVVVVVTGCLTGSDNMKRKFTQSFFLAPQDKGYFVLNDIFRYIDEYKSVDIESVPANDADESAPTDTFTPEPDVINVAEDVPDSQTVVDDDISVNKEVSQPLENGNLSVAEKVVPVNHVNESSHLEPHSHAEKAASSNSQEDTPKKSFASIVNALKENAAPFYVRASPVKPVEQPRVPSVQALEVPALTIENPTEKNNENGGKAYAIFVANLPMNATVEQLDRVFKKFGPIKRDGIQVRSSKQQGSCFGFVEFESATSMQSALENAMRKIEESSCGFSSFIGSCVHINASANLILQSWCSLGDVAAGAFSTKEFTGFPFSRRCQMLTVLTILCSIKFCADNVCSSLMQLTMIGGGIHQEEVDTGMTEMITSGAVATTAVVAVVVAMEIGMIILRNEGSFLAGLEEATMVVGVAMEKLCQGVIRMEEKSLVNQ</sequence>
<evidence type="ECO:0000259" key="5">
    <source>
        <dbReference type="PROSITE" id="PS50177"/>
    </source>
</evidence>
<keyword evidence="7" id="KW-1185">Reference proteome</keyword>
<dbReference type="CDD" id="cd00780">
    <property type="entry name" value="NTF2"/>
    <property type="match status" value="1"/>
</dbReference>
<accession>A0AA86VIG6</accession>
<dbReference type="InterPro" id="IPR012677">
    <property type="entry name" value="Nucleotide-bd_a/b_plait_sf"/>
</dbReference>
<organism evidence="6 7">
    <name type="scientific">Sphenostylis stenocarpa</name>
    <dbReference type="NCBI Taxonomy" id="92480"/>
    <lineage>
        <taxon>Eukaryota</taxon>
        <taxon>Viridiplantae</taxon>
        <taxon>Streptophyta</taxon>
        <taxon>Embryophyta</taxon>
        <taxon>Tracheophyta</taxon>
        <taxon>Spermatophyta</taxon>
        <taxon>Magnoliopsida</taxon>
        <taxon>eudicotyledons</taxon>
        <taxon>Gunneridae</taxon>
        <taxon>Pentapetalae</taxon>
        <taxon>rosids</taxon>
        <taxon>fabids</taxon>
        <taxon>Fabales</taxon>
        <taxon>Fabaceae</taxon>
        <taxon>Papilionoideae</taxon>
        <taxon>50 kb inversion clade</taxon>
        <taxon>NPAAA clade</taxon>
        <taxon>indigoferoid/millettioid clade</taxon>
        <taxon>Phaseoleae</taxon>
        <taxon>Sphenostylis</taxon>
    </lineage>
</organism>
<dbReference type="Gramene" id="rna-AYBTSS11_LOCUS9302">
    <property type="protein sequence ID" value="CAJ1939730.1"/>
    <property type="gene ID" value="gene-AYBTSS11_LOCUS9302"/>
</dbReference>
<feature type="compositionally biased region" description="Basic and acidic residues" evidence="3">
    <location>
        <begin position="233"/>
        <end position="244"/>
    </location>
</feature>
<dbReference type="PANTHER" id="PTHR10693">
    <property type="entry name" value="RAS GTPASE-ACTIVATING PROTEIN-BINDING PROTEIN"/>
    <property type="match status" value="1"/>
</dbReference>
<feature type="region of interest" description="Disordered" evidence="3">
    <location>
        <begin position="165"/>
        <end position="184"/>
    </location>
</feature>
<feature type="region of interest" description="Disordered" evidence="3">
    <location>
        <begin position="233"/>
        <end position="256"/>
    </location>
</feature>
<dbReference type="AlphaFoldDB" id="A0AA86VIG6"/>
<dbReference type="InterPro" id="IPR032710">
    <property type="entry name" value="NTF2-like_dom_sf"/>
</dbReference>
<proteinExistence type="predicted"/>
<evidence type="ECO:0000256" key="2">
    <source>
        <dbReference type="PROSITE-ProRule" id="PRU00176"/>
    </source>
</evidence>
<dbReference type="FunFam" id="3.10.450.50:FF:000003">
    <property type="entry name" value="Nuclear transport factor 2 family protein"/>
    <property type="match status" value="1"/>
</dbReference>
<feature type="domain" description="RRM" evidence="4">
    <location>
        <begin position="316"/>
        <end position="403"/>
    </location>
</feature>
<protein>
    <submittedName>
        <fullName evidence="6">Uncharacterized protein</fullName>
    </submittedName>
</protein>
<dbReference type="GO" id="GO:0005829">
    <property type="term" value="C:cytosol"/>
    <property type="evidence" value="ECO:0007669"/>
    <property type="project" value="TreeGrafter"/>
</dbReference>
<name>A0AA86VIG6_9FABA</name>
<dbReference type="SUPFAM" id="SSF54928">
    <property type="entry name" value="RNA-binding domain, RBD"/>
    <property type="match status" value="1"/>
</dbReference>
<evidence type="ECO:0000313" key="6">
    <source>
        <dbReference type="EMBL" id="CAJ1939730.1"/>
    </source>
</evidence>
<reference evidence="6" key="1">
    <citation type="submission" date="2023-10" db="EMBL/GenBank/DDBJ databases">
        <authorList>
            <person name="Domelevo Entfellner J.-B."/>
        </authorList>
    </citation>
    <scope>NUCLEOTIDE SEQUENCE</scope>
</reference>
<dbReference type="PROSITE" id="PS50102">
    <property type="entry name" value="RRM"/>
    <property type="match status" value="1"/>
</dbReference>
<dbReference type="InterPro" id="IPR018222">
    <property type="entry name" value="Nuclear_transport_factor_2_euk"/>
</dbReference>
<dbReference type="SUPFAM" id="SSF54427">
    <property type="entry name" value="NTF2-like"/>
    <property type="match status" value="1"/>
</dbReference>
<dbReference type="SMART" id="SM00360">
    <property type="entry name" value="RRM"/>
    <property type="match status" value="1"/>
</dbReference>
<dbReference type="Gene3D" id="3.30.70.330">
    <property type="match status" value="1"/>
</dbReference>
<dbReference type="InterPro" id="IPR035979">
    <property type="entry name" value="RBD_domain_sf"/>
</dbReference>
<dbReference type="Pfam" id="PF00076">
    <property type="entry name" value="RRM_1"/>
    <property type="match status" value="1"/>
</dbReference>
<dbReference type="PROSITE" id="PS50177">
    <property type="entry name" value="NTF2_DOMAIN"/>
    <property type="match status" value="1"/>
</dbReference>
<dbReference type="GO" id="GO:1990904">
    <property type="term" value="C:ribonucleoprotein complex"/>
    <property type="evidence" value="ECO:0007669"/>
    <property type="project" value="TreeGrafter"/>
</dbReference>
<feature type="non-terminal residue" evidence="6">
    <location>
        <position position="1"/>
    </location>
</feature>
<evidence type="ECO:0000259" key="4">
    <source>
        <dbReference type="PROSITE" id="PS50102"/>
    </source>
</evidence>
<dbReference type="EMBL" id="OY731400">
    <property type="protein sequence ID" value="CAJ1939730.1"/>
    <property type="molecule type" value="Genomic_DNA"/>
</dbReference>
<dbReference type="Gene3D" id="3.10.450.50">
    <property type="match status" value="1"/>
</dbReference>
<keyword evidence="1 2" id="KW-0694">RNA-binding</keyword>
<dbReference type="CDD" id="cd00590">
    <property type="entry name" value="RRM_SF"/>
    <property type="match status" value="1"/>
</dbReference>
<dbReference type="InterPro" id="IPR000504">
    <property type="entry name" value="RRM_dom"/>
</dbReference>
<evidence type="ECO:0000256" key="1">
    <source>
        <dbReference type="ARBA" id="ARBA00022884"/>
    </source>
</evidence>
<dbReference type="PANTHER" id="PTHR10693:SF45">
    <property type="entry name" value="NUCLEAR TRANSPORT FACTOR 2 (NTF2) FAMILY PROTEIN WITH RNA BINDING (RRM-RBD-RNP MOTIFS) DOMAIN-CONTAINING PROTEIN"/>
    <property type="match status" value="1"/>
</dbReference>
<dbReference type="Pfam" id="PF02136">
    <property type="entry name" value="NTF2"/>
    <property type="match status" value="1"/>
</dbReference>
<dbReference type="InterPro" id="IPR002075">
    <property type="entry name" value="NTF2_dom"/>
</dbReference>
<dbReference type="InterPro" id="IPR039539">
    <property type="entry name" value="Ras_GTPase_bind_prot"/>
</dbReference>
<dbReference type="Proteomes" id="UP001189624">
    <property type="component" value="Chromosome 3"/>
</dbReference>